<evidence type="ECO:0000256" key="4">
    <source>
        <dbReference type="ARBA" id="ARBA00022989"/>
    </source>
</evidence>
<evidence type="ECO:0000313" key="8">
    <source>
        <dbReference type="Proteomes" id="UP000186917"/>
    </source>
</evidence>
<comment type="subcellular location">
    <subcellularLocation>
        <location evidence="1">Cell membrane</location>
        <topology evidence="1">Multi-pass membrane protein</topology>
    </subcellularLocation>
</comment>
<dbReference type="Proteomes" id="UP000186917">
    <property type="component" value="Unassembled WGS sequence"/>
</dbReference>
<dbReference type="GO" id="GO:0005886">
    <property type="term" value="C:plasma membrane"/>
    <property type="evidence" value="ECO:0007669"/>
    <property type="project" value="UniProtKB-SubCell"/>
</dbReference>
<dbReference type="STRING" id="477680.SAMN05421788_102184"/>
<keyword evidence="4 6" id="KW-1133">Transmembrane helix</keyword>
<feature type="transmembrane region" description="Helical" evidence="6">
    <location>
        <begin position="307"/>
        <end position="324"/>
    </location>
</feature>
<organism evidence="7 8">
    <name type="scientific">Filimonas lacunae</name>
    <dbReference type="NCBI Taxonomy" id="477680"/>
    <lineage>
        <taxon>Bacteria</taxon>
        <taxon>Pseudomonadati</taxon>
        <taxon>Bacteroidota</taxon>
        <taxon>Chitinophagia</taxon>
        <taxon>Chitinophagales</taxon>
        <taxon>Chitinophagaceae</taxon>
        <taxon>Filimonas</taxon>
    </lineage>
</organism>
<dbReference type="OrthoDB" id="88014at2"/>
<evidence type="ECO:0000256" key="3">
    <source>
        <dbReference type="ARBA" id="ARBA00022692"/>
    </source>
</evidence>
<evidence type="ECO:0000256" key="2">
    <source>
        <dbReference type="ARBA" id="ARBA00022475"/>
    </source>
</evidence>
<gene>
    <name evidence="7" type="ORF">SAMN05421788_102184</name>
</gene>
<feature type="transmembrane region" description="Helical" evidence="6">
    <location>
        <begin position="182"/>
        <end position="200"/>
    </location>
</feature>
<keyword evidence="3 6" id="KW-0812">Transmembrane</keyword>
<sequence length="502" mass="57029">MGIIQKQSIRSSILIMVGFAIGGINILFIAPKMLTTQELGLTRIFLNLAVTLSTFCTLGSLPVIYKFSPIYRKHLTPEKSDLPFVTLMLCLLGFVILCIGGYLGQELIVRKYSARSPLFVKYSNWIFPFTFFMLLLLWLEAFSWTFKKTVISNAMKELLPRLAFTVLLILMGMHWLSLPVFIGMYAFSYLPAVIILFYTLRKTREFYFNGSLSKVTFRLKGKMATYGLFLFGAQFLNMLSKNSDDIIITANAPRGLTDTAVFAIATYIITLMEVPQRSITAISMPVLAESWRNKDMDNIKHVYHKSVSNLMAIGLAMFALLLLNSHNIMAYLGKDYSGIEFVILVLGLGKLADLCTGANAQIISTSSFWRAEFITNVIYTFLAIPLGYILITHYGLMGAAYAATISLCFFNLMRYFFLWYKYKLQPYTWKHLWVVLVTAGITAVIHFYLPRHSSFIVDGIIRTASFSLVFFPFILTTRLSGEINQMANKQWGNVKRLLGRNR</sequence>
<dbReference type="InterPro" id="IPR050833">
    <property type="entry name" value="Poly_Biosynth_Transport"/>
</dbReference>
<keyword evidence="8" id="KW-1185">Reference proteome</keyword>
<feature type="transmembrane region" description="Helical" evidence="6">
    <location>
        <begin position="455"/>
        <end position="476"/>
    </location>
</feature>
<name>A0A1N7N5P3_9BACT</name>
<proteinExistence type="predicted"/>
<reference evidence="8" key="1">
    <citation type="submission" date="2017-01" db="EMBL/GenBank/DDBJ databases">
        <authorList>
            <person name="Varghese N."/>
            <person name="Submissions S."/>
        </authorList>
    </citation>
    <scope>NUCLEOTIDE SEQUENCE [LARGE SCALE GENOMIC DNA]</scope>
    <source>
        <strain evidence="8">DSM 21054</strain>
    </source>
</reference>
<dbReference type="AlphaFoldDB" id="A0A1N7N5P3"/>
<feature type="transmembrane region" description="Helical" evidence="6">
    <location>
        <begin position="373"/>
        <end position="394"/>
    </location>
</feature>
<feature type="transmembrane region" description="Helical" evidence="6">
    <location>
        <begin position="12"/>
        <end position="32"/>
    </location>
</feature>
<evidence type="ECO:0000256" key="1">
    <source>
        <dbReference type="ARBA" id="ARBA00004651"/>
    </source>
</evidence>
<evidence type="ECO:0000256" key="5">
    <source>
        <dbReference type="ARBA" id="ARBA00023136"/>
    </source>
</evidence>
<keyword evidence="2" id="KW-1003">Cell membrane</keyword>
<feature type="transmembrane region" description="Helical" evidence="6">
    <location>
        <begin position="158"/>
        <end position="176"/>
    </location>
</feature>
<protein>
    <submittedName>
        <fullName evidence="7">Membrane protein involved in the export of O-antigen and teichoic acid</fullName>
    </submittedName>
</protein>
<dbReference type="EMBL" id="FTOR01000002">
    <property type="protein sequence ID" value="SIS93479.1"/>
    <property type="molecule type" value="Genomic_DNA"/>
</dbReference>
<evidence type="ECO:0000256" key="6">
    <source>
        <dbReference type="SAM" id="Phobius"/>
    </source>
</evidence>
<evidence type="ECO:0000313" key="7">
    <source>
        <dbReference type="EMBL" id="SIS93479.1"/>
    </source>
</evidence>
<dbReference type="PANTHER" id="PTHR30250:SF11">
    <property type="entry name" value="O-ANTIGEN TRANSPORTER-RELATED"/>
    <property type="match status" value="1"/>
</dbReference>
<keyword evidence="5 6" id="KW-0472">Membrane</keyword>
<feature type="transmembrane region" description="Helical" evidence="6">
    <location>
        <begin position="432"/>
        <end position="449"/>
    </location>
</feature>
<feature type="transmembrane region" description="Helical" evidence="6">
    <location>
        <begin position="400"/>
        <end position="420"/>
    </location>
</feature>
<dbReference type="PANTHER" id="PTHR30250">
    <property type="entry name" value="PST FAMILY PREDICTED COLANIC ACID TRANSPORTER"/>
    <property type="match status" value="1"/>
</dbReference>
<feature type="transmembrane region" description="Helical" evidence="6">
    <location>
        <begin position="84"/>
        <end position="105"/>
    </location>
</feature>
<feature type="transmembrane region" description="Helical" evidence="6">
    <location>
        <begin position="125"/>
        <end position="146"/>
    </location>
</feature>
<accession>A0A1N7N5P3</accession>
<feature type="transmembrane region" description="Helical" evidence="6">
    <location>
        <begin position="336"/>
        <end position="352"/>
    </location>
</feature>
<feature type="transmembrane region" description="Helical" evidence="6">
    <location>
        <begin position="44"/>
        <end position="64"/>
    </location>
</feature>